<keyword evidence="4" id="KW-0804">Transcription</keyword>
<dbReference type="InterPro" id="IPR036388">
    <property type="entry name" value="WH-like_DNA-bd_sf"/>
</dbReference>
<comment type="caution">
    <text evidence="6">The sequence shown here is derived from an EMBL/GenBank/DDBJ whole genome shotgun (WGS) entry which is preliminary data.</text>
</comment>
<evidence type="ECO:0000256" key="4">
    <source>
        <dbReference type="ARBA" id="ARBA00023163"/>
    </source>
</evidence>
<evidence type="ECO:0000256" key="1">
    <source>
        <dbReference type="ARBA" id="ARBA00009437"/>
    </source>
</evidence>
<sequence length="305" mass="35340">MSKEKILYDILNSIQECNTISDLANKLFISQPYISRTIKNAEKKYNTTLIHRKENPIRLTQAGEIVLNNLRKIIETRNELQYDLLPYQKTEDFQLKVAINQPWLETSADFLLEFLLKEFPNITFSFYERTTNLAQKELLNHSIDLFIGKFLTNKDIVSTYITQSELYLITPENLLPYEIKSNILHSQDLKFIDNLPFISLTDDSFFQAMVDNFFTEHEIKIHKIIKVENSIAAIKLAVKGYGSTIAPRNIADEIAKKYNAKIKAIYIPENLLQLSIGISYLENSHGFVKKIAQKICEFLKSNSLF</sequence>
<evidence type="ECO:0000313" key="7">
    <source>
        <dbReference type="Proteomes" id="UP001519292"/>
    </source>
</evidence>
<dbReference type="Pfam" id="PF03466">
    <property type="entry name" value="LysR_substrate"/>
    <property type="match status" value="1"/>
</dbReference>
<feature type="domain" description="HTH lysR-type" evidence="5">
    <location>
        <begin position="24"/>
        <end position="60"/>
    </location>
</feature>
<dbReference type="RefSeq" id="WP_209687596.1">
    <property type="nucleotide sequence ID" value="NZ_JAGGLU010000017.1"/>
</dbReference>
<keyword evidence="2" id="KW-0805">Transcription regulation</keyword>
<keyword evidence="3 6" id="KW-0238">DNA-binding</keyword>
<dbReference type="InterPro" id="IPR005119">
    <property type="entry name" value="LysR_subst-bd"/>
</dbReference>
<dbReference type="SUPFAM" id="SSF46785">
    <property type="entry name" value="Winged helix' DNA-binding domain"/>
    <property type="match status" value="1"/>
</dbReference>
<evidence type="ECO:0000313" key="6">
    <source>
        <dbReference type="EMBL" id="MBP2058883.1"/>
    </source>
</evidence>
<dbReference type="GO" id="GO:0003677">
    <property type="term" value="F:DNA binding"/>
    <property type="evidence" value="ECO:0007669"/>
    <property type="project" value="UniProtKB-KW"/>
</dbReference>
<accession>A0ABS4MGP5</accession>
<dbReference type="InterPro" id="IPR036390">
    <property type="entry name" value="WH_DNA-bd_sf"/>
</dbReference>
<comment type="similarity">
    <text evidence="1">Belongs to the LysR transcriptional regulatory family.</text>
</comment>
<evidence type="ECO:0000256" key="2">
    <source>
        <dbReference type="ARBA" id="ARBA00023015"/>
    </source>
</evidence>
<dbReference type="SUPFAM" id="SSF53850">
    <property type="entry name" value="Periplasmic binding protein-like II"/>
    <property type="match status" value="1"/>
</dbReference>
<evidence type="ECO:0000256" key="3">
    <source>
        <dbReference type="ARBA" id="ARBA00023125"/>
    </source>
</evidence>
<dbReference type="Gene3D" id="3.40.190.290">
    <property type="match status" value="1"/>
</dbReference>
<dbReference type="PANTHER" id="PTHR30126">
    <property type="entry name" value="HTH-TYPE TRANSCRIPTIONAL REGULATOR"/>
    <property type="match status" value="1"/>
</dbReference>
<dbReference type="EMBL" id="JAGGLU010000017">
    <property type="protein sequence ID" value="MBP2058883.1"/>
    <property type="molecule type" value="Genomic_DNA"/>
</dbReference>
<dbReference type="PANTHER" id="PTHR30126:SF96">
    <property type="entry name" value="TRANSCRIPTIONAL REGULATORY PROTEIN, LYSR FAMILY"/>
    <property type="match status" value="1"/>
</dbReference>
<dbReference type="Pfam" id="PF00126">
    <property type="entry name" value="HTH_1"/>
    <property type="match status" value="1"/>
</dbReference>
<dbReference type="InterPro" id="IPR000847">
    <property type="entry name" value="LysR_HTH_N"/>
</dbReference>
<proteinExistence type="inferred from homology"/>
<reference evidence="6 7" key="1">
    <citation type="submission" date="2021-03" db="EMBL/GenBank/DDBJ databases">
        <title>Genomic Encyclopedia of Type Strains, Phase IV (KMG-IV): sequencing the most valuable type-strain genomes for metagenomic binning, comparative biology and taxonomic classification.</title>
        <authorList>
            <person name="Goeker M."/>
        </authorList>
    </citation>
    <scope>NUCLEOTIDE SEQUENCE [LARGE SCALE GENOMIC DNA]</scope>
    <source>
        <strain evidence="6 7">DSM 101872</strain>
    </source>
</reference>
<gene>
    <name evidence="6" type="ORF">J2Z60_002074</name>
</gene>
<dbReference type="Gene3D" id="1.10.10.10">
    <property type="entry name" value="Winged helix-like DNA-binding domain superfamily/Winged helix DNA-binding domain"/>
    <property type="match status" value="1"/>
</dbReference>
<protein>
    <submittedName>
        <fullName evidence="6">DNA-binding transcriptional LysR family regulator</fullName>
    </submittedName>
</protein>
<name>A0ABS4MGP5_9LACO</name>
<dbReference type="PROSITE" id="PS50931">
    <property type="entry name" value="HTH_LYSR"/>
    <property type="match status" value="1"/>
</dbReference>
<organism evidence="6 7">
    <name type="scientific">Lactobacillus colini</name>
    <dbReference type="NCBI Taxonomy" id="1819254"/>
    <lineage>
        <taxon>Bacteria</taxon>
        <taxon>Bacillati</taxon>
        <taxon>Bacillota</taxon>
        <taxon>Bacilli</taxon>
        <taxon>Lactobacillales</taxon>
        <taxon>Lactobacillaceae</taxon>
        <taxon>Lactobacillus</taxon>
    </lineage>
</organism>
<dbReference type="CDD" id="cd05466">
    <property type="entry name" value="PBP2_LTTR_substrate"/>
    <property type="match status" value="1"/>
</dbReference>
<keyword evidence="7" id="KW-1185">Reference proteome</keyword>
<dbReference type="Proteomes" id="UP001519292">
    <property type="component" value="Unassembled WGS sequence"/>
</dbReference>
<evidence type="ECO:0000259" key="5">
    <source>
        <dbReference type="PROSITE" id="PS50931"/>
    </source>
</evidence>